<gene>
    <name evidence="1" type="ORF">S06H3_47789</name>
</gene>
<accession>X1P376</accession>
<sequence length="72" mass="8230">MVLDYLVSGESRAAEEIEEEALVQINKRPEKRTTTELKDIVFFDLETQKTAEEVGGWEKSHLMRVSVAVVYS</sequence>
<dbReference type="EMBL" id="BARV01030048">
    <property type="protein sequence ID" value="GAI36896.1"/>
    <property type="molecule type" value="Genomic_DNA"/>
</dbReference>
<proteinExistence type="predicted"/>
<protein>
    <submittedName>
        <fullName evidence="1">Uncharacterized protein</fullName>
    </submittedName>
</protein>
<organism evidence="1">
    <name type="scientific">marine sediment metagenome</name>
    <dbReference type="NCBI Taxonomy" id="412755"/>
    <lineage>
        <taxon>unclassified sequences</taxon>
        <taxon>metagenomes</taxon>
        <taxon>ecological metagenomes</taxon>
    </lineage>
</organism>
<evidence type="ECO:0000313" key="1">
    <source>
        <dbReference type="EMBL" id="GAI36896.1"/>
    </source>
</evidence>
<reference evidence="1" key="1">
    <citation type="journal article" date="2014" name="Front. Microbiol.">
        <title>High frequency of phylogenetically diverse reductive dehalogenase-homologous genes in deep subseafloor sedimentary metagenomes.</title>
        <authorList>
            <person name="Kawai M."/>
            <person name="Futagami T."/>
            <person name="Toyoda A."/>
            <person name="Takaki Y."/>
            <person name="Nishi S."/>
            <person name="Hori S."/>
            <person name="Arai W."/>
            <person name="Tsubouchi T."/>
            <person name="Morono Y."/>
            <person name="Uchiyama I."/>
            <person name="Ito T."/>
            <person name="Fujiyama A."/>
            <person name="Inagaki F."/>
            <person name="Takami H."/>
        </authorList>
    </citation>
    <scope>NUCLEOTIDE SEQUENCE</scope>
    <source>
        <strain evidence="1">Expedition CK06-06</strain>
    </source>
</reference>
<name>X1P376_9ZZZZ</name>
<dbReference type="AlphaFoldDB" id="X1P376"/>
<comment type="caution">
    <text evidence="1">The sequence shown here is derived from an EMBL/GenBank/DDBJ whole genome shotgun (WGS) entry which is preliminary data.</text>
</comment>
<feature type="non-terminal residue" evidence="1">
    <location>
        <position position="72"/>
    </location>
</feature>